<gene>
    <name evidence="16" type="ORF">J5N97_017477</name>
</gene>
<dbReference type="GO" id="GO:0007165">
    <property type="term" value="P:signal transduction"/>
    <property type="evidence" value="ECO:0007669"/>
    <property type="project" value="InterPro"/>
</dbReference>
<feature type="domain" description="Protein kinase" evidence="14">
    <location>
        <begin position="23"/>
        <end position="282"/>
    </location>
</feature>
<evidence type="ECO:0000256" key="11">
    <source>
        <dbReference type="ARBA" id="ARBA00058225"/>
    </source>
</evidence>
<evidence type="ECO:0000256" key="2">
    <source>
        <dbReference type="ARBA" id="ARBA00012513"/>
    </source>
</evidence>
<evidence type="ECO:0000256" key="4">
    <source>
        <dbReference type="ARBA" id="ARBA00022679"/>
    </source>
</evidence>
<dbReference type="InterPro" id="IPR018451">
    <property type="entry name" value="NAF/FISL_domain"/>
</dbReference>
<evidence type="ECO:0000256" key="8">
    <source>
        <dbReference type="ARBA" id="ARBA00023211"/>
    </source>
</evidence>
<comment type="similarity">
    <text evidence="1">Belongs to the protein kinase superfamily. CAMK Ser/Thr protein kinase family. SNF1 subfamily.</text>
</comment>
<dbReference type="SMART" id="SM00220">
    <property type="entry name" value="S_TKc"/>
    <property type="match status" value="1"/>
</dbReference>
<keyword evidence="8" id="KW-0464">Manganese</keyword>
<evidence type="ECO:0000256" key="13">
    <source>
        <dbReference type="RuleBase" id="RU000304"/>
    </source>
</evidence>
<name>A0A9D5HGM2_9LILI</name>
<keyword evidence="6" id="KW-0418">Kinase</keyword>
<keyword evidence="5 12" id="KW-0547">Nucleotide-binding</keyword>
<dbReference type="OrthoDB" id="193931at2759"/>
<accession>A0A9D5HGM2</accession>
<evidence type="ECO:0000256" key="5">
    <source>
        <dbReference type="ARBA" id="ARBA00022741"/>
    </source>
</evidence>
<evidence type="ECO:0000313" key="16">
    <source>
        <dbReference type="EMBL" id="KAJ0975512.1"/>
    </source>
</evidence>
<dbReference type="InterPro" id="IPR011009">
    <property type="entry name" value="Kinase-like_dom_sf"/>
</dbReference>
<dbReference type="PROSITE" id="PS50011">
    <property type="entry name" value="PROTEIN_KINASE_DOM"/>
    <property type="match status" value="1"/>
</dbReference>
<keyword evidence="17" id="KW-1185">Reference proteome</keyword>
<dbReference type="PROSITE" id="PS00108">
    <property type="entry name" value="PROTEIN_KINASE_ST"/>
    <property type="match status" value="1"/>
</dbReference>
<comment type="function">
    <text evidence="11">CIPK serine-threonine protein kinases interact with CBL proteins. Binding of a CBL protein to the regulatory NAF domain of CIPK protein lead to the activation of the kinase in a calcium-dependent manner.</text>
</comment>
<comment type="caution">
    <text evidence="16">The sequence shown here is derived from an EMBL/GenBank/DDBJ whole genome shotgun (WGS) entry which is preliminary data.</text>
</comment>
<dbReference type="InterPro" id="IPR000719">
    <property type="entry name" value="Prot_kinase_dom"/>
</dbReference>
<keyword evidence="3 13" id="KW-0723">Serine/threonine-protein kinase</keyword>
<evidence type="ECO:0000313" key="17">
    <source>
        <dbReference type="Proteomes" id="UP001085076"/>
    </source>
</evidence>
<dbReference type="Proteomes" id="UP001085076">
    <property type="component" value="Miscellaneous, Linkage group lg04"/>
</dbReference>
<dbReference type="PROSITE" id="PS50816">
    <property type="entry name" value="NAF"/>
    <property type="match status" value="1"/>
</dbReference>
<reference evidence="16" key="1">
    <citation type="submission" date="2021-03" db="EMBL/GenBank/DDBJ databases">
        <authorList>
            <person name="Li Z."/>
            <person name="Yang C."/>
        </authorList>
    </citation>
    <scope>NUCLEOTIDE SEQUENCE</scope>
    <source>
        <strain evidence="16">Dzin_1.0</strain>
        <tissue evidence="16">Leaf</tissue>
    </source>
</reference>
<dbReference type="FunFam" id="1.10.510.10:FF:000571">
    <property type="entry name" value="Maternal embryonic leucine zipper kinase"/>
    <property type="match status" value="1"/>
</dbReference>
<dbReference type="EMBL" id="JAGGNH010000004">
    <property type="protein sequence ID" value="KAJ0975512.1"/>
    <property type="molecule type" value="Genomic_DNA"/>
</dbReference>
<dbReference type="InterPro" id="IPR017441">
    <property type="entry name" value="Protein_kinase_ATP_BS"/>
</dbReference>
<dbReference type="SUPFAM" id="SSF56112">
    <property type="entry name" value="Protein kinase-like (PK-like)"/>
    <property type="match status" value="1"/>
</dbReference>
<dbReference type="Gene3D" id="3.30.310.80">
    <property type="entry name" value="Kinase associated domain 1, KA1"/>
    <property type="match status" value="1"/>
</dbReference>
<dbReference type="FunFam" id="3.30.200.20:FF:000042">
    <property type="entry name" value="Aurora kinase A"/>
    <property type="match status" value="1"/>
</dbReference>
<evidence type="ECO:0000256" key="1">
    <source>
        <dbReference type="ARBA" id="ARBA00006234"/>
    </source>
</evidence>
<evidence type="ECO:0000256" key="10">
    <source>
        <dbReference type="ARBA" id="ARBA00048679"/>
    </source>
</evidence>
<evidence type="ECO:0000256" key="3">
    <source>
        <dbReference type="ARBA" id="ARBA00022527"/>
    </source>
</evidence>
<dbReference type="PROSITE" id="PS00107">
    <property type="entry name" value="PROTEIN_KINASE_ATP"/>
    <property type="match status" value="1"/>
</dbReference>
<dbReference type="GO" id="GO:0005524">
    <property type="term" value="F:ATP binding"/>
    <property type="evidence" value="ECO:0007669"/>
    <property type="project" value="UniProtKB-UniRule"/>
</dbReference>
<evidence type="ECO:0000256" key="9">
    <source>
        <dbReference type="ARBA" id="ARBA00047899"/>
    </source>
</evidence>
<dbReference type="Pfam" id="PF00069">
    <property type="entry name" value="Pkinase"/>
    <property type="match status" value="1"/>
</dbReference>
<proteinExistence type="inferred from homology"/>
<dbReference type="Pfam" id="PF03822">
    <property type="entry name" value="NAF"/>
    <property type="match status" value="1"/>
</dbReference>
<evidence type="ECO:0000256" key="12">
    <source>
        <dbReference type="PROSITE-ProRule" id="PRU10141"/>
    </source>
</evidence>
<keyword evidence="7 12" id="KW-0067">ATP-binding</keyword>
<dbReference type="PANTHER" id="PTHR43895">
    <property type="entry name" value="CALCIUM/CALMODULIN-DEPENDENT PROTEIN KINASE KINASE-RELATED"/>
    <property type="match status" value="1"/>
</dbReference>
<feature type="binding site" evidence="12">
    <location>
        <position position="52"/>
    </location>
    <ligand>
        <name>ATP</name>
        <dbReference type="ChEBI" id="CHEBI:30616"/>
    </ligand>
</feature>
<comment type="catalytic activity">
    <reaction evidence="9">
        <text>L-threonyl-[protein] + ATP = O-phospho-L-threonyl-[protein] + ADP + H(+)</text>
        <dbReference type="Rhea" id="RHEA:46608"/>
        <dbReference type="Rhea" id="RHEA-COMP:11060"/>
        <dbReference type="Rhea" id="RHEA-COMP:11605"/>
        <dbReference type="ChEBI" id="CHEBI:15378"/>
        <dbReference type="ChEBI" id="CHEBI:30013"/>
        <dbReference type="ChEBI" id="CHEBI:30616"/>
        <dbReference type="ChEBI" id="CHEBI:61977"/>
        <dbReference type="ChEBI" id="CHEBI:456216"/>
        <dbReference type="EC" id="2.7.11.1"/>
    </reaction>
</comment>
<organism evidence="16 17">
    <name type="scientific">Dioscorea zingiberensis</name>
    <dbReference type="NCBI Taxonomy" id="325984"/>
    <lineage>
        <taxon>Eukaryota</taxon>
        <taxon>Viridiplantae</taxon>
        <taxon>Streptophyta</taxon>
        <taxon>Embryophyta</taxon>
        <taxon>Tracheophyta</taxon>
        <taxon>Spermatophyta</taxon>
        <taxon>Magnoliopsida</taxon>
        <taxon>Liliopsida</taxon>
        <taxon>Dioscoreales</taxon>
        <taxon>Dioscoreaceae</taxon>
        <taxon>Dioscorea</taxon>
    </lineage>
</organism>
<dbReference type="CDD" id="cd12195">
    <property type="entry name" value="CIPK_C"/>
    <property type="match status" value="1"/>
</dbReference>
<evidence type="ECO:0000256" key="6">
    <source>
        <dbReference type="ARBA" id="ARBA00022777"/>
    </source>
</evidence>
<dbReference type="Gene3D" id="1.10.510.10">
    <property type="entry name" value="Transferase(Phosphotransferase) domain 1"/>
    <property type="match status" value="1"/>
</dbReference>
<feature type="domain" description="NAF" evidence="15">
    <location>
        <begin position="311"/>
        <end position="335"/>
    </location>
</feature>
<sequence>MPASVPEKPGCEPRATKVLFGRYELGRLLGCGAFAKVYHARNLSTGQSVAIKVISKPRVMRSGLASNLRREILALRRLRHPHVVRLHEVLASRTRIFFVMDLARGGELFSLVSRCHRLPEPVARLLFHQLISALSFCHSRGVFHRDLKPENLLLADDSTTQPFLKISDFGLSACLAPSTPNPLLSTICGTPAYVAPEVLSRNPYSGAAVDLWSCGVILFVLTAGFLPFNDPNLMNLYRKIRRGEVRFPRWASPDLRRLISRLLDTNPQTRITLDGVLTDPWFRIDLDEQKLTAMTRFRQEVEDRIVKIERDDHRDLNAFDLVALSPGLDLSGLFAGCIVERERFVLKEEAPAVLDRVEEVGRGEGLVVRRRARGSAGRAGAAVEGQDGNLVAWIEAHRLMPGLVVVEVEVTSGDEWDQPVGRWTCRFWRKRLTGSATEPGRSDPD</sequence>
<keyword evidence="4" id="KW-0808">Transferase</keyword>
<dbReference type="GO" id="GO:0004674">
    <property type="term" value="F:protein serine/threonine kinase activity"/>
    <property type="evidence" value="ECO:0007669"/>
    <property type="project" value="UniProtKB-KW"/>
</dbReference>
<protein>
    <recommendedName>
        <fullName evidence="2">non-specific serine/threonine protein kinase</fullName>
        <ecNumber evidence="2">2.7.11.1</ecNumber>
    </recommendedName>
</protein>
<dbReference type="InterPro" id="IPR004041">
    <property type="entry name" value="NAF_dom"/>
</dbReference>
<evidence type="ECO:0000259" key="14">
    <source>
        <dbReference type="PROSITE" id="PS50011"/>
    </source>
</evidence>
<comment type="catalytic activity">
    <reaction evidence="10">
        <text>L-seryl-[protein] + ATP = O-phospho-L-seryl-[protein] + ADP + H(+)</text>
        <dbReference type="Rhea" id="RHEA:17989"/>
        <dbReference type="Rhea" id="RHEA-COMP:9863"/>
        <dbReference type="Rhea" id="RHEA-COMP:11604"/>
        <dbReference type="ChEBI" id="CHEBI:15378"/>
        <dbReference type="ChEBI" id="CHEBI:29999"/>
        <dbReference type="ChEBI" id="CHEBI:30616"/>
        <dbReference type="ChEBI" id="CHEBI:83421"/>
        <dbReference type="ChEBI" id="CHEBI:456216"/>
        <dbReference type="EC" id="2.7.11.1"/>
    </reaction>
</comment>
<dbReference type="Gene3D" id="3.30.200.20">
    <property type="entry name" value="Phosphorylase Kinase, domain 1"/>
    <property type="match status" value="1"/>
</dbReference>
<dbReference type="EC" id="2.7.11.1" evidence="2"/>
<evidence type="ECO:0000256" key="7">
    <source>
        <dbReference type="ARBA" id="ARBA00022840"/>
    </source>
</evidence>
<dbReference type="AlphaFoldDB" id="A0A9D5HGM2"/>
<reference evidence="16" key="2">
    <citation type="journal article" date="2022" name="Hortic Res">
        <title>The genome of Dioscorea zingiberensis sheds light on the biosynthesis, origin and evolution of the medicinally important diosgenin saponins.</title>
        <authorList>
            <person name="Li Y."/>
            <person name="Tan C."/>
            <person name="Li Z."/>
            <person name="Guo J."/>
            <person name="Li S."/>
            <person name="Chen X."/>
            <person name="Wang C."/>
            <person name="Dai X."/>
            <person name="Yang H."/>
            <person name="Song W."/>
            <person name="Hou L."/>
            <person name="Xu J."/>
            <person name="Tong Z."/>
            <person name="Xu A."/>
            <person name="Yuan X."/>
            <person name="Wang W."/>
            <person name="Yang Q."/>
            <person name="Chen L."/>
            <person name="Sun Z."/>
            <person name="Wang K."/>
            <person name="Pan B."/>
            <person name="Chen J."/>
            <person name="Bao Y."/>
            <person name="Liu F."/>
            <person name="Qi X."/>
            <person name="Gang D.R."/>
            <person name="Wen J."/>
            <person name="Li J."/>
        </authorList>
    </citation>
    <scope>NUCLEOTIDE SEQUENCE</scope>
    <source>
        <strain evidence="16">Dzin_1.0</strain>
    </source>
</reference>
<dbReference type="InterPro" id="IPR008271">
    <property type="entry name" value="Ser/Thr_kinase_AS"/>
</dbReference>
<dbReference type="PANTHER" id="PTHR43895:SF151">
    <property type="entry name" value="CBL-INTERACTING SERINE_THREONINE-PROTEIN KINASE 11"/>
    <property type="match status" value="1"/>
</dbReference>
<evidence type="ECO:0000259" key="15">
    <source>
        <dbReference type="PROSITE" id="PS50816"/>
    </source>
</evidence>